<keyword evidence="5" id="KW-1185">Reference proteome</keyword>
<dbReference type="CDD" id="cd04301">
    <property type="entry name" value="NAT_SF"/>
    <property type="match status" value="1"/>
</dbReference>
<evidence type="ECO:0000256" key="1">
    <source>
        <dbReference type="ARBA" id="ARBA00022679"/>
    </source>
</evidence>
<organism evidence="4 5">
    <name type="scientific">Vagococcus silagei</name>
    <dbReference type="NCBI Taxonomy" id="2508885"/>
    <lineage>
        <taxon>Bacteria</taxon>
        <taxon>Bacillati</taxon>
        <taxon>Bacillota</taxon>
        <taxon>Bacilli</taxon>
        <taxon>Lactobacillales</taxon>
        <taxon>Enterococcaceae</taxon>
        <taxon>Vagococcus</taxon>
    </lineage>
</organism>
<dbReference type="PANTHER" id="PTHR42919:SF8">
    <property type="entry name" value="N-ALPHA-ACETYLTRANSFERASE 50"/>
    <property type="match status" value="1"/>
</dbReference>
<keyword evidence="1 4" id="KW-0808">Transferase</keyword>
<evidence type="ECO:0000313" key="5">
    <source>
        <dbReference type="Proteomes" id="UP000310506"/>
    </source>
</evidence>
<dbReference type="OrthoDB" id="7205533at2"/>
<evidence type="ECO:0000259" key="3">
    <source>
        <dbReference type="PROSITE" id="PS51186"/>
    </source>
</evidence>
<dbReference type="EMBL" id="SDGV01000007">
    <property type="protein sequence ID" value="THB61830.1"/>
    <property type="molecule type" value="Genomic_DNA"/>
</dbReference>
<dbReference type="InterPro" id="IPR051556">
    <property type="entry name" value="N-term/lysine_N-AcTrnsfr"/>
</dbReference>
<evidence type="ECO:0000256" key="2">
    <source>
        <dbReference type="ARBA" id="ARBA00023315"/>
    </source>
</evidence>
<name>A0A4S3B751_9ENTE</name>
<gene>
    <name evidence="4" type="ORF">ESZ54_03395</name>
</gene>
<dbReference type="InterPro" id="IPR000182">
    <property type="entry name" value="GNAT_dom"/>
</dbReference>
<accession>A0A4S3B751</accession>
<proteinExistence type="predicted"/>
<dbReference type="PANTHER" id="PTHR42919">
    <property type="entry name" value="N-ALPHA-ACETYLTRANSFERASE"/>
    <property type="match status" value="1"/>
</dbReference>
<dbReference type="Pfam" id="PF00583">
    <property type="entry name" value="Acetyltransf_1"/>
    <property type="match status" value="1"/>
</dbReference>
<sequence length="171" mass="19869">MSVTIKKCQVQDLKAIQEVSIQTFTDTFLPFNTKENIDKYVARAFTDEKLISEVNDTHSQFFFAYIGHDVCGYLKVNEYPAQTEKTIPNSLEVERIYVKKEFKRQHVGSALMEQAIQIAQAKKVKQLWLGVWEKNTVALSFYQKNGFKKESSHTFHMGDKEQTDYLMVKVL</sequence>
<dbReference type="Gene3D" id="3.40.630.30">
    <property type="match status" value="1"/>
</dbReference>
<dbReference type="GO" id="GO:0016747">
    <property type="term" value="F:acyltransferase activity, transferring groups other than amino-acyl groups"/>
    <property type="evidence" value="ECO:0007669"/>
    <property type="project" value="InterPro"/>
</dbReference>
<dbReference type="AlphaFoldDB" id="A0A4S3B751"/>
<dbReference type="Proteomes" id="UP000310506">
    <property type="component" value="Unassembled WGS sequence"/>
</dbReference>
<comment type="caution">
    <text evidence="4">The sequence shown here is derived from an EMBL/GenBank/DDBJ whole genome shotgun (WGS) entry which is preliminary data.</text>
</comment>
<dbReference type="RefSeq" id="WP_136136277.1">
    <property type="nucleotide sequence ID" value="NZ_SDGV01000007.1"/>
</dbReference>
<dbReference type="SUPFAM" id="SSF55729">
    <property type="entry name" value="Acyl-CoA N-acyltransferases (Nat)"/>
    <property type="match status" value="1"/>
</dbReference>
<dbReference type="InterPro" id="IPR016181">
    <property type="entry name" value="Acyl_CoA_acyltransferase"/>
</dbReference>
<evidence type="ECO:0000313" key="4">
    <source>
        <dbReference type="EMBL" id="THB61830.1"/>
    </source>
</evidence>
<dbReference type="PROSITE" id="PS51186">
    <property type="entry name" value="GNAT"/>
    <property type="match status" value="1"/>
</dbReference>
<feature type="domain" description="N-acetyltransferase" evidence="3">
    <location>
        <begin position="3"/>
        <end position="171"/>
    </location>
</feature>
<keyword evidence="2" id="KW-0012">Acyltransferase</keyword>
<protein>
    <submittedName>
        <fullName evidence="4">N-acetyltransferase</fullName>
    </submittedName>
</protein>
<reference evidence="4 5" key="1">
    <citation type="submission" date="2019-01" db="EMBL/GenBank/DDBJ databases">
        <title>Vagococcus silagei sp. nov. isolated from brewer's grain.</title>
        <authorList>
            <person name="Guu J.-R."/>
        </authorList>
    </citation>
    <scope>NUCLEOTIDE SEQUENCE [LARGE SCALE GENOMIC DNA]</scope>
    <source>
        <strain evidence="4 5">2B-2</strain>
    </source>
</reference>